<proteinExistence type="predicted"/>
<reference evidence="1 2" key="1">
    <citation type="journal article" date="2015" name="Proc. Natl. Acad. Sci. U.S.A.">
        <title>The resurrection genome of Boea hygrometrica: A blueprint for survival of dehydration.</title>
        <authorList>
            <person name="Xiao L."/>
            <person name="Yang G."/>
            <person name="Zhang L."/>
            <person name="Yang X."/>
            <person name="Zhao S."/>
            <person name="Ji Z."/>
            <person name="Zhou Q."/>
            <person name="Hu M."/>
            <person name="Wang Y."/>
            <person name="Chen M."/>
            <person name="Xu Y."/>
            <person name="Jin H."/>
            <person name="Xiao X."/>
            <person name="Hu G."/>
            <person name="Bao F."/>
            <person name="Hu Y."/>
            <person name="Wan P."/>
            <person name="Li L."/>
            <person name="Deng X."/>
            <person name="Kuang T."/>
            <person name="Xiang C."/>
            <person name="Zhu J.K."/>
            <person name="Oliver M.J."/>
            <person name="He Y."/>
        </authorList>
    </citation>
    <scope>NUCLEOTIDE SEQUENCE [LARGE SCALE GENOMIC DNA]</scope>
    <source>
        <strain evidence="2">cv. XS01</strain>
    </source>
</reference>
<keyword evidence="2" id="KW-1185">Reference proteome</keyword>
<protein>
    <submittedName>
        <fullName evidence="1">Uncharacterized protein</fullName>
    </submittedName>
</protein>
<gene>
    <name evidence="1" type="ORF">F511_46216</name>
</gene>
<dbReference type="Proteomes" id="UP000250235">
    <property type="component" value="Unassembled WGS sequence"/>
</dbReference>
<evidence type="ECO:0000313" key="2">
    <source>
        <dbReference type="Proteomes" id="UP000250235"/>
    </source>
</evidence>
<dbReference type="AlphaFoldDB" id="A0A2Z6ZUJ6"/>
<organism evidence="1 2">
    <name type="scientific">Dorcoceras hygrometricum</name>
    <dbReference type="NCBI Taxonomy" id="472368"/>
    <lineage>
        <taxon>Eukaryota</taxon>
        <taxon>Viridiplantae</taxon>
        <taxon>Streptophyta</taxon>
        <taxon>Embryophyta</taxon>
        <taxon>Tracheophyta</taxon>
        <taxon>Spermatophyta</taxon>
        <taxon>Magnoliopsida</taxon>
        <taxon>eudicotyledons</taxon>
        <taxon>Gunneridae</taxon>
        <taxon>Pentapetalae</taxon>
        <taxon>asterids</taxon>
        <taxon>lamiids</taxon>
        <taxon>Lamiales</taxon>
        <taxon>Gesneriaceae</taxon>
        <taxon>Didymocarpoideae</taxon>
        <taxon>Trichosporeae</taxon>
        <taxon>Loxocarpinae</taxon>
        <taxon>Dorcoceras</taxon>
    </lineage>
</organism>
<evidence type="ECO:0000313" key="1">
    <source>
        <dbReference type="EMBL" id="KZT76759.1"/>
    </source>
</evidence>
<dbReference type="EMBL" id="KV095746">
    <property type="protein sequence ID" value="KZT76759.1"/>
    <property type="molecule type" value="Genomic_DNA"/>
</dbReference>
<sequence>MRAAHPLKRPSARDSRTWLYTSRALADASARCCASRRSCCGACRRSWPAAANLLCALVARDRGQRLARDDGCCPTQGGARDIAQRCDVEAPLLARWPDDAAVDGRRLNARWSRDHRLLAERYRATLAVEVRCCARLRALPPRSSWWWCRRPAAAPAMLRRCRDG</sequence>
<accession>A0A2Z6ZUJ6</accession>
<name>A0A2Z6ZUJ6_9LAMI</name>